<evidence type="ECO:0000256" key="18">
    <source>
        <dbReference type="HAMAP-Rule" id="MF_01966"/>
    </source>
</evidence>
<keyword evidence="12 17" id="KW-0456">Lyase</keyword>
<feature type="binding site" evidence="18">
    <location>
        <position position="163"/>
    </location>
    <ligand>
        <name>(6S)-NADPHX</name>
        <dbReference type="ChEBI" id="CHEBI:64076"/>
    </ligand>
</feature>
<comment type="catalytic activity">
    <reaction evidence="16 17 19">
        <text>(6S)-NADPHX + ADP = AMP + phosphate + NADPH + H(+)</text>
        <dbReference type="Rhea" id="RHEA:32235"/>
        <dbReference type="ChEBI" id="CHEBI:15378"/>
        <dbReference type="ChEBI" id="CHEBI:43474"/>
        <dbReference type="ChEBI" id="CHEBI:57783"/>
        <dbReference type="ChEBI" id="CHEBI:64076"/>
        <dbReference type="ChEBI" id="CHEBI:456215"/>
        <dbReference type="ChEBI" id="CHEBI:456216"/>
        <dbReference type="EC" id="4.2.1.136"/>
    </reaction>
</comment>
<dbReference type="HAMAP" id="MF_01966">
    <property type="entry name" value="NADHX_epimerase"/>
    <property type="match status" value="1"/>
</dbReference>
<dbReference type="InterPro" id="IPR029056">
    <property type="entry name" value="Ribokinase-like"/>
</dbReference>
<evidence type="ECO:0000256" key="5">
    <source>
        <dbReference type="ARBA" id="ARBA00022723"/>
    </source>
</evidence>
<dbReference type="PROSITE" id="PS51383">
    <property type="entry name" value="YJEF_C_3"/>
    <property type="match status" value="1"/>
</dbReference>
<evidence type="ECO:0000256" key="9">
    <source>
        <dbReference type="ARBA" id="ARBA00022958"/>
    </source>
</evidence>
<reference evidence="20 21" key="1">
    <citation type="submission" date="2017-01" db="EMBL/GenBank/DDBJ databases">
        <title>Genomic analysis of Xuhuaishuia manganoxidans DY6-4.</title>
        <authorList>
            <person name="Wang X."/>
        </authorList>
    </citation>
    <scope>NUCLEOTIDE SEQUENCE [LARGE SCALE GENOMIC DNA]</scope>
    <source>
        <strain evidence="20 21">DY6-4</strain>
    </source>
</reference>
<comment type="similarity">
    <text evidence="4 19">In the C-terminal section; belongs to the NnrD/CARKD family.</text>
</comment>
<dbReference type="NCBIfam" id="TIGR00197">
    <property type="entry name" value="yjeF_nterm"/>
    <property type="match status" value="1"/>
</dbReference>
<comment type="cofactor">
    <cofactor evidence="18 19">
        <name>K(+)</name>
        <dbReference type="ChEBI" id="CHEBI:29103"/>
    </cofactor>
    <text evidence="18 19">Binds 1 potassium ion per subunit.</text>
</comment>
<dbReference type="OrthoDB" id="9806925at2"/>
<comment type="subunit">
    <text evidence="17">Homotetramer.</text>
</comment>
<feature type="binding site" evidence="17">
    <location>
        <begin position="431"/>
        <end position="435"/>
    </location>
    <ligand>
        <name>AMP</name>
        <dbReference type="ChEBI" id="CHEBI:456215"/>
    </ligand>
</feature>
<dbReference type="GO" id="GO:0052855">
    <property type="term" value="F:ADP-dependent NAD(P)H-hydrate dehydratase activity"/>
    <property type="evidence" value="ECO:0007669"/>
    <property type="project" value="UniProtKB-UniRule"/>
</dbReference>
<gene>
    <name evidence="17" type="primary">nnrD</name>
    <name evidence="18" type="synonym">nnrE</name>
    <name evidence="20" type="ORF">BV394_00245</name>
</gene>
<dbReference type="EMBL" id="CP019124">
    <property type="protein sequence ID" value="APX88353.1"/>
    <property type="molecule type" value="Genomic_DNA"/>
</dbReference>
<dbReference type="STRING" id="1267768.BV394_00245"/>
<dbReference type="HAMAP" id="MF_01965">
    <property type="entry name" value="NADHX_dehydratase"/>
    <property type="match status" value="1"/>
</dbReference>
<evidence type="ECO:0000256" key="19">
    <source>
        <dbReference type="PIRNR" id="PIRNR017184"/>
    </source>
</evidence>
<comment type="similarity">
    <text evidence="18">Belongs to the NnrE/AIBP family.</text>
</comment>
<dbReference type="Gene3D" id="3.40.50.10260">
    <property type="entry name" value="YjeF N-terminal domain"/>
    <property type="match status" value="1"/>
</dbReference>
<evidence type="ECO:0000256" key="10">
    <source>
        <dbReference type="ARBA" id="ARBA00023027"/>
    </source>
</evidence>
<dbReference type="PROSITE" id="PS51385">
    <property type="entry name" value="YJEF_N"/>
    <property type="match status" value="1"/>
</dbReference>
<dbReference type="PANTHER" id="PTHR12592:SF0">
    <property type="entry name" value="ATP-DEPENDENT (S)-NAD(P)H-HYDRATE DEHYDRATASE"/>
    <property type="match status" value="1"/>
</dbReference>
<dbReference type="InterPro" id="IPR036652">
    <property type="entry name" value="YjeF_N_dom_sf"/>
</dbReference>
<evidence type="ECO:0000256" key="15">
    <source>
        <dbReference type="ARBA" id="ARBA00048238"/>
    </source>
</evidence>
<feature type="binding site" evidence="17">
    <location>
        <position position="263"/>
    </location>
    <ligand>
        <name>(6S)-NADPHX</name>
        <dbReference type="ChEBI" id="CHEBI:64076"/>
    </ligand>
</feature>
<dbReference type="GO" id="GO:0046496">
    <property type="term" value="P:nicotinamide nucleotide metabolic process"/>
    <property type="evidence" value="ECO:0007669"/>
    <property type="project" value="UniProtKB-UniRule"/>
</dbReference>
<dbReference type="InterPro" id="IPR000631">
    <property type="entry name" value="CARKD"/>
</dbReference>
<protein>
    <recommendedName>
        <fullName evidence="19">Bifunctional NAD(P)H-hydrate repair enzyme</fullName>
    </recommendedName>
    <alternativeName>
        <fullName evidence="19">Nicotinamide nucleotide repair protein</fullName>
    </alternativeName>
    <domain>
        <recommendedName>
            <fullName evidence="19">ADP-dependent (S)-NAD(P)H-hydrate dehydratase</fullName>
            <ecNumber evidence="19">4.2.1.136</ecNumber>
        </recommendedName>
        <alternativeName>
            <fullName evidence="19">ADP-dependent NAD(P)HX dehydratase</fullName>
        </alternativeName>
    </domain>
    <domain>
        <recommendedName>
            <fullName evidence="19">NAD(P)H-hydrate epimerase</fullName>
            <ecNumber evidence="19">5.1.99.6</ecNumber>
        </recommendedName>
    </domain>
</protein>
<proteinExistence type="inferred from homology"/>
<dbReference type="RefSeq" id="WP_076978378.1">
    <property type="nucleotide sequence ID" value="NZ_CP019124.1"/>
</dbReference>
<evidence type="ECO:0000256" key="2">
    <source>
        <dbReference type="ARBA" id="ARBA00000909"/>
    </source>
</evidence>
<feature type="binding site" evidence="17">
    <location>
        <position position="385"/>
    </location>
    <ligand>
        <name>(6S)-NADPHX</name>
        <dbReference type="ChEBI" id="CHEBI:64076"/>
    </ligand>
</feature>
<keyword evidence="11 18" id="KW-0413">Isomerase</keyword>
<dbReference type="PROSITE" id="PS01050">
    <property type="entry name" value="YJEF_C_2"/>
    <property type="match status" value="1"/>
</dbReference>
<keyword evidence="5 18" id="KW-0479">Metal-binding</keyword>
<dbReference type="EC" id="4.2.1.136" evidence="19"/>
<dbReference type="GO" id="GO:0110051">
    <property type="term" value="P:metabolite repair"/>
    <property type="evidence" value="ECO:0007669"/>
    <property type="project" value="TreeGrafter"/>
</dbReference>
<feature type="binding site" evidence="17">
    <location>
        <position position="464"/>
    </location>
    <ligand>
        <name>AMP</name>
        <dbReference type="ChEBI" id="CHEBI:456215"/>
    </ligand>
</feature>
<dbReference type="PIRSF" id="PIRSF017184">
    <property type="entry name" value="Nnr"/>
    <property type="match status" value="1"/>
</dbReference>
<keyword evidence="6 17" id="KW-0547">Nucleotide-binding</keyword>
<comment type="catalytic activity">
    <reaction evidence="1 18 19">
        <text>(6R)-NADHX = (6S)-NADHX</text>
        <dbReference type="Rhea" id="RHEA:32215"/>
        <dbReference type="ChEBI" id="CHEBI:64074"/>
        <dbReference type="ChEBI" id="CHEBI:64075"/>
        <dbReference type="EC" id="5.1.99.6"/>
    </reaction>
</comment>
<keyword evidence="9 18" id="KW-0630">Potassium</keyword>
<evidence type="ECO:0000256" key="11">
    <source>
        <dbReference type="ARBA" id="ARBA00023235"/>
    </source>
</evidence>
<keyword evidence="8 17" id="KW-0521">NADP</keyword>
<dbReference type="Proteomes" id="UP000187266">
    <property type="component" value="Chromosome"/>
</dbReference>
<comment type="caution">
    <text evidence="18">Lacks conserved residue(s) required for the propagation of feature annotation.</text>
</comment>
<evidence type="ECO:0000256" key="3">
    <source>
        <dbReference type="ARBA" id="ARBA00006001"/>
    </source>
</evidence>
<comment type="similarity">
    <text evidence="3 19">In the N-terminal section; belongs to the NnrE/AIBP family.</text>
</comment>
<evidence type="ECO:0000256" key="16">
    <source>
        <dbReference type="ARBA" id="ARBA00049209"/>
    </source>
</evidence>
<evidence type="ECO:0000313" key="21">
    <source>
        <dbReference type="Proteomes" id="UP000187266"/>
    </source>
</evidence>
<dbReference type="GO" id="GO:0052856">
    <property type="term" value="F:NAD(P)HX epimerase activity"/>
    <property type="evidence" value="ECO:0007669"/>
    <property type="project" value="UniProtKB-UniRule"/>
</dbReference>
<dbReference type="PANTHER" id="PTHR12592">
    <property type="entry name" value="ATP-DEPENDENT (S)-NAD(P)H-HYDRATE DEHYDRATASE FAMILY MEMBER"/>
    <property type="match status" value="1"/>
</dbReference>
<feature type="binding site" evidence="18">
    <location>
        <begin position="132"/>
        <end position="138"/>
    </location>
    <ligand>
        <name>(6S)-NADPHX</name>
        <dbReference type="ChEBI" id="CHEBI:64076"/>
    </ligand>
</feature>
<accession>A0A1U7DEM8</accession>
<keyword evidence="10 17" id="KW-0520">NAD</keyword>
<keyword evidence="7 17" id="KW-0067">ATP-binding</keyword>
<dbReference type="CDD" id="cd01171">
    <property type="entry name" value="YXKO-related"/>
    <property type="match status" value="1"/>
</dbReference>
<dbReference type="InterPro" id="IPR004443">
    <property type="entry name" value="YjeF_N_dom"/>
</dbReference>
<feature type="binding site" evidence="18">
    <location>
        <begin position="62"/>
        <end position="66"/>
    </location>
    <ligand>
        <name>(6S)-NADPHX</name>
        <dbReference type="ChEBI" id="CHEBI:64076"/>
    </ligand>
</feature>
<dbReference type="GO" id="GO:0005524">
    <property type="term" value="F:ATP binding"/>
    <property type="evidence" value="ECO:0007669"/>
    <property type="project" value="UniProtKB-UniRule"/>
</dbReference>
<comment type="catalytic activity">
    <reaction evidence="15 17 19">
        <text>(6S)-NADHX + ADP = AMP + phosphate + NADH + H(+)</text>
        <dbReference type="Rhea" id="RHEA:32223"/>
        <dbReference type="ChEBI" id="CHEBI:15378"/>
        <dbReference type="ChEBI" id="CHEBI:43474"/>
        <dbReference type="ChEBI" id="CHEBI:57945"/>
        <dbReference type="ChEBI" id="CHEBI:64074"/>
        <dbReference type="ChEBI" id="CHEBI:456215"/>
        <dbReference type="ChEBI" id="CHEBI:456216"/>
        <dbReference type="EC" id="4.2.1.136"/>
    </reaction>
</comment>
<dbReference type="InterPro" id="IPR030677">
    <property type="entry name" value="Nnr"/>
</dbReference>
<comment type="catalytic activity">
    <reaction evidence="2 18 19">
        <text>(6R)-NADPHX = (6S)-NADPHX</text>
        <dbReference type="Rhea" id="RHEA:32227"/>
        <dbReference type="ChEBI" id="CHEBI:64076"/>
        <dbReference type="ChEBI" id="CHEBI:64077"/>
        <dbReference type="EC" id="5.1.99.6"/>
    </reaction>
</comment>
<keyword evidence="21" id="KW-1185">Reference proteome</keyword>
<evidence type="ECO:0000256" key="1">
    <source>
        <dbReference type="ARBA" id="ARBA00000013"/>
    </source>
</evidence>
<dbReference type="Pfam" id="PF03853">
    <property type="entry name" value="YjeF_N"/>
    <property type="match status" value="1"/>
</dbReference>
<feature type="binding site" evidence="17">
    <location>
        <position position="465"/>
    </location>
    <ligand>
        <name>(6S)-NADPHX</name>
        <dbReference type="ChEBI" id="CHEBI:64076"/>
    </ligand>
</feature>
<feature type="binding site" evidence="18">
    <location>
        <position position="166"/>
    </location>
    <ligand>
        <name>K(+)</name>
        <dbReference type="ChEBI" id="CHEBI:29103"/>
    </ligand>
</feature>
<comment type="function">
    <text evidence="17">Catalyzes the dehydration of the S-form of NAD(P)HX at the expense of ADP, which is converted to AMP. Together with NAD(P)HX epimerase, which catalyzes the epimerization of the S- and R-forms, the enzyme allows the repair of both epimers of NAD(P)HX, a damaged form of NAD(P)H that is a result of enzymatic or heat-dependent hydration.</text>
</comment>
<dbReference type="EC" id="5.1.99.6" evidence="19"/>
<comment type="similarity">
    <text evidence="17">Belongs to the NnrD/CARKD family.</text>
</comment>
<comment type="function">
    <text evidence="14 19">Bifunctional enzyme that catalyzes the epimerization of the S- and R-forms of NAD(P)HX and the dehydration of the S-form of NAD(P)HX at the expense of ADP, which is converted to AMP. This allows the repair of both epimers of NAD(P)HX, a damaged form of NAD(P)H that is a result of enzymatic or heat-dependent hydration.</text>
</comment>
<dbReference type="SUPFAM" id="SSF64153">
    <property type="entry name" value="YjeF N-terminal domain-like"/>
    <property type="match status" value="1"/>
</dbReference>
<dbReference type="InterPro" id="IPR017953">
    <property type="entry name" value="Carbohydrate_kinase_pred_CS"/>
</dbReference>
<evidence type="ECO:0000256" key="14">
    <source>
        <dbReference type="ARBA" id="ARBA00025153"/>
    </source>
</evidence>
<evidence type="ECO:0000256" key="8">
    <source>
        <dbReference type="ARBA" id="ARBA00022857"/>
    </source>
</evidence>
<evidence type="ECO:0000256" key="13">
    <source>
        <dbReference type="ARBA" id="ARBA00023268"/>
    </source>
</evidence>
<sequence length="522" mass="52841">MGWLLTADQMRKAEEEAVRRDALAPGVLMERAGSAVVEAIFSRWPALAAGRLRVLVLCGPGNNGGDGYVIARRLADWGANVRILEMSDDPGSREAALHRERALAAGVPVLGIDEFGAPEVEAVDLVVDALFGIGLSRPLEGVIAELVRGIGQRTGAARVVAVDMPSGLDGDSGRIPSGGVAIRADLTVTFHTAKPGHYLARGPEHCGALVVADIGIGPSAPGPGLVARLARPDAARLAKGGAGHKYSHGHALILGGPPGAGGAARLAARAALRVGAGLVTLAVPKGALAENAARLDAVMLAGLGEGRDLPALLADARIASVCAGPGLGMGNGTGPGSAVATRALVGEILADGRAAVLDADALSAHADHAEALFSRLHDKVVLTPHGGEFARLFPDLAAMLDDQAGKGRAPSSRLAVVRAAAARAGCCVLLKGPDTVIADATGASVINAAAYERVAPWLATAGSGDVLSGLIAGLMARGFAPLAAAETGAWLHVEAAREFGPGLIAEDLPEMLPIVFRRLFAE</sequence>
<dbReference type="Gene3D" id="3.40.1190.20">
    <property type="match status" value="1"/>
</dbReference>
<name>A0A1U7DEM8_9RHOB</name>
<feature type="binding site" evidence="17">
    <location>
        <position position="326"/>
    </location>
    <ligand>
        <name>(6S)-NADPHX</name>
        <dbReference type="ChEBI" id="CHEBI:64076"/>
    </ligand>
</feature>
<evidence type="ECO:0000313" key="20">
    <source>
        <dbReference type="EMBL" id="APX88353.1"/>
    </source>
</evidence>
<feature type="binding site" evidence="18">
    <location>
        <position position="63"/>
    </location>
    <ligand>
        <name>K(+)</name>
        <dbReference type="ChEBI" id="CHEBI:29103"/>
    </ligand>
</feature>
<feature type="binding site" evidence="18">
    <location>
        <position position="128"/>
    </location>
    <ligand>
        <name>K(+)</name>
        <dbReference type="ChEBI" id="CHEBI:29103"/>
    </ligand>
</feature>
<dbReference type="GO" id="GO:0046872">
    <property type="term" value="F:metal ion binding"/>
    <property type="evidence" value="ECO:0007669"/>
    <property type="project" value="UniProtKB-UniRule"/>
</dbReference>
<dbReference type="SUPFAM" id="SSF53613">
    <property type="entry name" value="Ribokinase-like"/>
    <property type="match status" value="1"/>
</dbReference>
<evidence type="ECO:0000256" key="17">
    <source>
        <dbReference type="HAMAP-Rule" id="MF_01965"/>
    </source>
</evidence>
<evidence type="ECO:0000256" key="7">
    <source>
        <dbReference type="ARBA" id="ARBA00022840"/>
    </source>
</evidence>
<dbReference type="NCBIfam" id="TIGR00196">
    <property type="entry name" value="yjeF_cterm"/>
    <property type="match status" value="1"/>
</dbReference>
<dbReference type="Pfam" id="PF01256">
    <property type="entry name" value="Carb_kinase"/>
    <property type="match status" value="1"/>
</dbReference>
<evidence type="ECO:0000256" key="6">
    <source>
        <dbReference type="ARBA" id="ARBA00022741"/>
    </source>
</evidence>
<evidence type="ECO:0000256" key="4">
    <source>
        <dbReference type="ARBA" id="ARBA00009524"/>
    </source>
</evidence>
<comment type="cofactor">
    <cofactor evidence="17">
        <name>Mg(2+)</name>
        <dbReference type="ChEBI" id="CHEBI:18420"/>
    </cofactor>
</comment>
<evidence type="ECO:0000256" key="12">
    <source>
        <dbReference type="ARBA" id="ARBA00023239"/>
    </source>
</evidence>
<keyword evidence="13" id="KW-0511">Multifunctional enzyme</keyword>
<accession>A0A2M9DHS6</accession>
<comment type="function">
    <text evidence="18">Catalyzes the epimerization of the S- and R-forms of NAD(P)HX, a damaged form of NAD(P)H that is a result of enzymatic or heat-dependent hydration. This is a prerequisite for the S-specific NAD(P)H-hydrate dehydratase to allow the repair of both epimers of NAD(P)HX.</text>
</comment>
<dbReference type="AlphaFoldDB" id="A0A1U7DEM8"/>
<organism evidence="20 21">
    <name type="scientific">Brevirhabdus pacifica</name>
    <dbReference type="NCBI Taxonomy" id="1267768"/>
    <lineage>
        <taxon>Bacteria</taxon>
        <taxon>Pseudomonadati</taxon>
        <taxon>Pseudomonadota</taxon>
        <taxon>Alphaproteobacteria</taxon>
        <taxon>Rhodobacterales</taxon>
        <taxon>Paracoccaceae</taxon>
        <taxon>Brevirhabdus</taxon>
    </lineage>
</organism>